<evidence type="ECO:0000313" key="2">
    <source>
        <dbReference type="EMBL" id="RKT78191.1"/>
    </source>
</evidence>
<accession>A0A495XUG4</accession>
<proteinExistence type="predicted"/>
<dbReference type="Proteomes" id="UP000278440">
    <property type="component" value="Unassembled WGS sequence"/>
</dbReference>
<keyword evidence="1" id="KW-1133">Transmembrane helix</keyword>
<dbReference type="EMBL" id="RBXT01000001">
    <property type="protein sequence ID" value="RKT78191.1"/>
    <property type="molecule type" value="Genomic_DNA"/>
</dbReference>
<evidence type="ECO:0000256" key="1">
    <source>
        <dbReference type="SAM" id="Phobius"/>
    </source>
</evidence>
<protein>
    <submittedName>
        <fullName evidence="2">Uncharacterized protein</fullName>
    </submittedName>
</protein>
<organism evidence="2 3">
    <name type="scientific">Terracoccus luteus</name>
    <dbReference type="NCBI Taxonomy" id="53356"/>
    <lineage>
        <taxon>Bacteria</taxon>
        <taxon>Bacillati</taxon>
        <taxon>Actinomycetota</taxon>
        <taxon>Actinomycetes</taxon>
        <taxon>Micrococcales</taxon>
        <taxon>Intrasporangiaceae</taxon>
        <taxon>Terracoccus</taxon>
    </lineage>
</organism>
<gene>
    <name evidence="2" type="ORF">DFJ68_1631</name>
</gene>
<sequence>MTDQLARARHDLASGRAWKARDRLHGLLCVRQDDEVLDLLATVLHGMGDLPAAGALWFVTGRDDDRARHSLAAWEERHGDAEARWRSIPASVRHVDRSESLRALDREARSLARSRRRGQGHEGEPPARWQEVLGATGCAVVGLGLLVVFAVGVVVSWRWVWS</sequence>
<comment type="caution">
    <text evidence="2">The sequence shown here is derived from an EMBL/GenBank/DDBJ whole genome shotgun (WGS) entry which is preliminary data.</text>
</comment>
<dbReference type="InterPro" id="IPR046491">
    <property type="entry name" value="DUF6584"/>
</dbReference>
<dbReference type="RefSeq" id="WP_121032315.1">
    <property type="nucleotide sequence ID" value="NZ_RBXT01000001.1"/>
</dbReference>
<dbReference type="OrthoDB" id="4464900at2"/>
<keyword evidence="3" id="KW-1185">Reference proteome</keyword>
<keyword evidence="1" id="KW-0812">Transmembrane</keyword>
<feature type="transmembrane region" description="Helical" evidence="1">
    <location>
        <begin position="132"/>
        <end position="160"/>
    </location>
</feature>
<keyword evidence="1" id="KW-0472">Membrane</keyword>
<evidence type="ECO:0000313" key="3">
    <source>
        <dbReference type="Proteomes" id="UP000278440"/>
    </source>
</evidence>
<reference evidence="2 3" key="1">
    <citation type="submission" date="2018-10" db="EMBL/GenBank/DDBJ databases">
        <title>Sequencing the genomes of 1000 actinobacteria strains.</title>
        <authorList>
            <person name="Klenk H.-P."/>
        </authorList>
    </citation>
    <scope>NUCLEOTIDE SEQUENCE [LARGE SCALE GENOMIC DNA]</scope>
    <source>
        <strain evidence="2 3">DSM 44267</strain>
    </source>
</reference>
<name>A0A495XUG4_9MICO</name>
<dbReference type="Pfam" id="PF20225">
    <property type="entry name" value="DUF6584"/>
    <property type="match status" value="1"/>
</dbReference>
<dbReference type="AlphaFoldDB" id="A0A495XUG4"/>